<protein>
    <submittedName>
        <fullName evidence="2">Uncharacterized protein</fullName>
    </submittedName>
</protein>
<reference evidence="2 3" key="1">
    <citation type="submission" date="2024-04" db="EMBL/GenBank/DDBJ databases">
        <authorList>
            <person name="Fracassetti M."/>
        </authorList>
    </citation>
    <scope>NUCLEOTIDE SEQUENCE [LARGE SCALE GENOMIC DNA]</scope>
</reference>
<evidence type="ECO:0000313" key="3">
    <source>
        <dbReference type="Proteomes" id="UP001497516"/>
    </source>
</evidence>
<dbReference type="EMBL" id="OZ034821">
    <property type="protein sequence ID" value="CAL1408901.1"/>
    <property type="molecule type" value="Genomic_DNA"/>
</dbReference>
<sequence>MLPLPLPFFHLSISATSSTFYHHQPLHQTLFPILVSLLSPSISLRLLSLASLLSPSISASTTRSGYPPSPSPLSPSAVSLALREESAEDEICLMLASALYSASNYKSAASPLIRAPKTGTTT</sequence>
<accession>A0AAV2GEP1</accession>
<gene>
    <name evidence="2" type="ORF">LTRI10_LOCUS48455</name>
</gene>
<name>A0AAV2GEP1_9ROSI</name>
<dbReference type="AlphaFoldDB" id="A0AAV2GEP1"/>
<organism evidence="2 3">
    <name type="scientific">Linum trigynum</name>
    <dbReference type="NCBI Taxonomy" id="586398"/>
    <lineage>
        <taxon>Eukaryota</taxon>
        <taxon>Viridiplantae</taxon>
        <taxon>Streptophyta</taxon>
        <taxon>Embryophyta</taxon>
        <taxon>Tracheophyta</taxon>
        <taxon>Spermatophyta</taxon>
        <taxon>Magnoliopsida</taxon>
        <taxon>eudicotyledons</taxon>
        <taxon>Gunneridae</taxon>
        <taxon>Pentapetalae</taxon>
        <taxon>rosids</taxon>
        <taxon>fabids</taxon>
        <taxon>Malpighiales</taxon>
        <taxon>Linaceae</taxon>
        <taxon>Linum</taxon>
    </lineage>
</organism>
<keyword evidence="3" id="KW-1185">Reference proteome</keyword>
<feature type="region of interest" description="Disordered" evidence="1">
    <location>
        <begin position="58"/>
        <end position="78"/>
    </location>
</feature>
<dbReference type="Proteomes" id="UP001497516">
    <property type="component" value="Chromosome 8"/>
</dbReference>
<proteinExistence type="predicted"/>
<evidence type="ECO:0000256" key="1">
    <source>
        <dbReference type="SAM" id="MobiDB-lite"/>
    </source>
</evidence>
<evidence type="ECO:0000313" key="2">
    <source>
        <dbReference type="EMBL" id="CAL1408901.1"/>
    </source>
</evidence>